<dbReference type="InterPro" id="IPR019074">
    <property type="entry name" value="YabQ"/>
</dbReference>
<dbReference type="RefSeq" id="WP_036942639.1">
    <property type="nucleotide sequence ID" value="NZ_JQKC01000019.1"/>
</dbReference>
<gene>
    <name evidence="2" type="ORF">Bccel_2584</name>
</gene>
<feature type="transmembrane region" description="Helical" evidence="1">
    <location>
        <begin position="6"/>
        <end position="26"/>
    </location>
</feature>
<dbReference type="EMBL" id="LGTC01000001">
    <property type="protein sequence ID" value="KNY27313.1"/>
    <property type="molecule type" value="Genomic_DNA"/>
</dbReference>
<dbReference type="AlphaFoldDB" id="A0A0L6JND9"/>
<keyword evidence="1" id="KW-0812">Transmembrane</keyword>
<dbReference type="NCBIfam" id="TIGR02893">
    <property type="entry name" value="spore_yabQ"/>
    <property type="match status" value="1"/>
</dbReference>
<evidence type="ECO:0000313" key="2">
    <source>
        <dbReference type="EMBL" id="KNY27313.1"/>
    </source>
</evidence>
<dbReference type="Pfam" id="PF09578">
    <property type="entry name" value="Spore_YabQ"/>
    <property type="match status" value="1"/>
</dbReference>
<feature type="transmembrane region" description="Helical" evidence="1">
    <location>
        <begin position="108"/>
        <end position="132"/>
    </location>
</feature>
<protein>
    <submittedName>
        <fullName evidence="2">Spore cortex biosynthesis protein YabQ</fullName>
    </submittedName>
</protein>
<sequence length="167" mass="19604">MSISNQVNIFLWSILGGMSIAFVYDIFRIKRRTIKTNNIITYIEDLLYWSISAAIMFAIVYIGNDGEIRGYIFLGTIIGAILYILLLSRLVIFISLKIIGFLKKALKTLWVIFTYPFRVAFRFFSIPCIFLYKVAKRIFKNSRRVAKINFDKCKMAKRAFQNRRKKI</sequence>
<proteinExistence type="predicted"/>
<dbReference type="STRING" id="398512.Bccel_2584"/>
<comment type="caution">
    <text evidence="2">The sequence shown here is derived from an EMBL/GenBank/DDBJ whole genome shotgun (WGS) entry which is preliminary data.</text>
</comment>
<keyword evidence="3" id="KW-1185">Reference proteome</keyword>
<keyword evidence="1" id="KW-1133">Transmembrane helix</keyword>
<dbReference type="Proteomes" id="UP000036923">
    <property type="component" value="Unassembled WGS sequence"/>
</dbReference>
<feature type="transmembrane region" description="Helical" evidence="1">
    <location>
        <begin position="46"/>
        <end position="64"/>
    </location>
</feature>
<accession>A0A0L6JND9</accession>
<dbReference type="OrthoDB" id="9801633at2"/>
<name>A0A0L6JND9_9FIRM</name>
<evidence type="ECO:0000256" key="1">
    <source>
        <dbReference type="SAM" id="Phobius"/>
    </source>
</evidence>
<dbReference type="eggNOG" id="ENOG5032YR5">
    <property type="taxonomic scope" value="Bacteria"/>
</dbReference>
<evidence type="ECO:0000313" key="3">
    <source>
        <dbReference type="Proteomes" id="UP000036923"/>
    </source>
</evidence>
<keyword evidence="1" id="KW-0472">Membrane</keyword>
<feature type="transmembrane region" description="Helical" evidence="1">
    <location>
        <begin position="70"/>
        <end position="96"/>
    </location>
</feature>
<reference evidence="3" key="1">
    <citation type="submission" date="2015-07" db="EMBL/GenBank/DDBJ databases">
        <title>Near-Complete Genome Sequence of the Cellulolytic Bacterium Bacteroides (Pseudobacteroides) cellulosolvens ATCC 35603.</title>
        <authorList>
            <person name="Dassa B."/>
            <person name="Utturkar S.M."/>
            <person name="Klingeman D.M."/>
            <person name="Hurt R.A."/>
            <person name="Keller M."/>
            <person name="Xu J."/>
            <person name="Reddy Y.H.K."/>
            <person name="Borovok I."/>
            <person name="Grinberg I.R."/>
            <person name="Lamed R."/>
            <person name="Zhivin O."/>
            <person name="Bayer E.A."/>
            <person name="Brown S.D."/>
        </authorList>
    </citation>
    <scope>NUCLEOTIDE SEQUENCE [LARGE SCALE GENOMIC DNA]</scope>
    <source>
        <strain evidence="3">DSM 2933</strain>
    </source>
</reference>
<organism evidence="2 3">
    <name type="scientific">Pseudobacteroides cellulosolvens ATCC 35603 = DSM 2933</name>
    <dbReference type="NCBI Taxonomy" id="398512"/>
    <lineage>
        <taxon>Bacteria</taxon>
        <taxon>Bacillati</taxon>
        <taxon>Bacillota</taxon>
        <taxon>Clostridia</taxon>
        <taxon>Eubacteriales</taxon>
        <taxon>Oscillospiraceae</taxon>
        <taxon>Pseudobacteroides</taxon>
    </lineage>
</organism>